<organism evidence="2 3">
    <name type="scientific">Alternaria alternata</name>
    <name type="common">Alternaria rot fungus</name>
    <name type="synonym">Torula alternata</name>
    <dbReference type="NCBI Taxonomy" id="5599"/>
    <lineage>
        <taxon>Eukaryota</taxon>
        <taxon>Fungi</taxon>
        <taxon>Dikarya</taxon>
        <taxon>Ascomycota</taxon>
        <taxon>Pezizomycotina</taxon>
        <taxon>Dothideomycetes</taxon>
        <taxon>Pleosporomycetidae</taxon>
        <taxon>Pleosporales</taxon>
        <taxon>Pleosporineae</taxon>
        <taxon>Pleosporaceae</taxon>
        <taxon>Alternaria</taxon>
        <taxon>Alternaria sect. Alternaria</taxon>
        <taxon>Alternaria alternata complex</taxon>
    </lineage>
</organism>
<reference evidence="2 3" key="1">
    <citation type="submission" date="2016-05" db="EMBL/GenBank/DDBJ databases">
        <title>Comparative analysis of secretome profiles of manganese(II)-oxidizing ascomycete fungi.</title>
        <authorList>
            <consortium name="DOE Joint Genome Institute"/>
            <person name="Zeiner C.A."/>
            <person name="Purvine S.O."/>
            <person name="Zink E.M."/>
            <person name="Wu S."/>
            <person name="Pasa-Tolic L."/>
            <person name="Chaput D.L."/>
            <person name="Haridas S."/>
            <person name="Grigoriev I.V."/>
            <person name="Santelli C.M."/>
            <person name="Hansel C.M."/>
        </authorList>
    </citation>
    <scope>NUCLEOTIDE SEQUENCE [LARGE SCALE GENOMIC DNA]</scope>
    <source>
        <strain evidence="2 3">SRC1lrK2f</strain>
    </source>
</reference>
<dbReference type="KEGG" id="aalt:CC77DRAFT_1026203"/>
<dbReference type="GeneID" id="29111807"/>
<evidence type="ECO:0000313" key="2">
    <source>
        <dbReference type="EMBL" id="OAG13956.1"/>
    </source>
</evidence>
<dbReference type="AlphaFoldDB" id="A0A177D388"/>
<dbReference type="Proteomes" id="UP000077248">
    <property type="component" value="Unassembled WGS sequence"/>
</dbReference>
<protein>
    <submittedName>
        <fullName evidence="2">Uncharacterized protein</fullName>
    </submittedName>
</protein>
<sequence length="133" mass="15132">MSDRELLSVTGSLGPSMTFWLNKRTSPFARLQGGSRIYRPRRLRANFFARLGSVQSVSRFMIEALQRVYVCESSWFVSGVEGLVCVGVMRCLGGMHDKQLDLEEYRFSNAERTSGGPTHDPRRKGRDHDAWLC</sequence>
<name>A0A177D388_ALTAL</name>
<gene>
    <name evidence="2" type="ORF">CC77DRAFT_1026203</name>
</gene>
<keyword evidence="3" id="KW-1185">Reference proteome</keyword>
<dbReference type="RefSeq" id="XP_018379377.1">
    <property type="nucleotide sequence ID" value="XM_018526213.1"/>
</dbReference>
<evidence type="ECO:0000313" key="3">
    <source>
        <dbReference type="Proteomes" id="UP000077248"/>
    </source>
</evidence>
<feature type="region of interest" description="Disordered" evidence="1">
    <location>
        <begin position="111"/>
        <end position="133"/>
    </location>
</feature>
<evidence type="ECO:0000256" key="1">
    <source>
        <dbReference type="SAM" id="MobiDB-lite"/>
    </source>
</evidence>
<dbReference type="VEuPathDB" id="FungiDB:CC77DRAFT_1026203"/>
<dbReference type="EMBL" id="KV441504">
    <property type="protein sequence ID" value="OAG13956.1"/>
    <property type="molecule type" value="Genomic_DNA"/>
</dbReference>
<proteinExistence type="predicted"/>
<accession>A0A177D388</accession>